<evidence type="ECO:0000313" key="10">
    <source>
        <dbReference type="EMBL" id="CAI2163994.1"/>
    </source>
</evidence>
<dbReference type="GO" id="GO:0012505">
    <property type="term" value="C:endomembrane system"/>
    <property type="evidence" value="ECO:0007669"/>
    <property type="project" value="UniProtKB-SubCell"/>
</dbReference>
<keyword evidence="4" id="KW-0812">Transmembrane</keyword>
<dbReference type="GO" id="GO:0005524">
    <property type="term" value="F:ATP binding"/>
    <property type="evidence" value="ECO:0007669"/>
    <property type="project" value="UniProtKB-KW"/>
</dbReference>
<keyword evidence="7" id="KW-1133">Transmembrane helix</keyword>
<accession>A0A9W4SCL8</accession>
<dbReference type="InterPro" id="IPR001245">
    <property type="entry name" value="Ser-Thr/Tyr_kinase_cat_dom"/>
</dbReference>
<dbReference type="SUPFAM" id="SSF56112">
    <property type="entry name" value="Protein kinase-like (PK-like)"/>
    <property type="match status" value="1"/>
</dbReference>
<evidence type="ECO:0000256" key="1">
    <source>
        <dbReference type="ARBA" id="ARBA00004196"/>
    </source>
</evidence>
<name>A0A9W4SCL8_9GLOM</name>
<dbReference type="GO" id="GO:0004672">
    <property type="term" value="F:protein kinase activity"/>
    <property type="evidence" value="ECO:0007669"/>
    <property type="project" value="InterPro"/>
</dbReference>
<gene>
    <name evidence="10" type="ORF">FWILDA_LOCUS1344</name>
</gene>
<protein>
    <submittedName>
        <fullName evidence="10">14800_t:CDS:1</fullName>
    </submittedName>
</protein>
<dbReference type="Proteomes" id="UP001153678">
    <property type="component" value="Unassembled WGS sequence"/>
</dbReference>
<evidence type="ECO:0000256" key="7">
    <source>
        <dbReference type="ARBA" id="ARBA00022989"/>
    </source>
</evidence>
<dbReference type="InterPro" id="IPR011009">
    <property type="entry name" value="Kinase-like_dom_sf"/>
</dbReference>
<comment type="subcellular location">
    <subcellularLocation>
        <location evidence="1">Cell envelope</location>
    </subcellularLocation>
    <subcellularLocation>
        <location evidence="2">Endomembrane system</location>
    </subcellularLocation>
</comment>
<evidence type="ECO:0000256" key="5">
    <source>
        <dbReference type="ARBA" id="ARBA00022741"/>
    </source>
</evidence>
<dbReference type="InterPro" id="IPR047117">
    <property type="entry name" value="PERK1-13-like"/>
</dbReference>
<sequence length="130" mass="14355">MSYNPQSKYIHRDLHSGNVLLDSNFKCLIGDLGLSQPSQPTNKKLDNEIYGVIPYVAPEILSGKLVSQGSDIYSMAEQKRLKLISLEKLGPEFSEKPHPKAIYTSRPLRSLISKVSSINTTSSESSNTGM</sequence>
<keyword evidence="3" id="KW-0808">Transferase</keyword>
<keyword evidence="8" id="KW-0472">Membrane</keyword>
<dbReference type="InterPro" id="IPR000719">
    <property type="entry name" value="Prot_kinase_dom"/>
</dbReference>
<evidence type="ECO:0000256" key="3">
    <source>
        <dbReference type="ARBA" id="ARBA00022679"/>
    </source>
</evidence>
<dbReference type="AlphaFoldDB" id="A0A9W4SCL8"/>
<feature type="domain" description="Protein kinase" evidence="9">
    <location>
        <begin position="1"/>
        <end position="130"/>
    </location>
</feature>
<evidence type="ECO:0000256" key="4">
    <source>
        <dbReference type="ARBA" id="ARBA00022692"/>
    </source>
</evidence>
<evidence type="ECO:0000313" key="11">
    <source>
        <dbReference type="Proteomes" id="UP001153678"/>
    </source>
</evidence>
<dbReference type="PROSITE" id="PS50011">
    <property type="entry name" value="PROTEIN_KINASE_DOM"/>
    <property type="match status" value="1"/>
</dbReference>
<comment type="caution">
    <text evidence="10">The sequence shown here is derived from an EMBL/GenBank/DDBJ whole genome shotgun (WGS) entry which is preliminary data.</text>
</comment>
<dbReference type="Pfam" id="PF07714">
    <property type="entry name" value="PK_Tyr_Ser-Thr"/>
    <property type="match status" value="1"/>
</dbReference>
<dbReference type="Gene3D" id="1.10.510.10">
    <property type="entry name" value="Transferase(Phosphotransferase) domain 1"/>
    <property type="match status" value="1"/>
</dbReference>
<evidence type="ECO:0000256" key="8">
    <source>
        <dbReference type="ARBA" id="ARBA00023136"/>
    </source>
</evidence>
<dbReference type="PANTHER" id="PTHR47982">
    <property type="entry name" value="PROLINE-RICH RECEPTOR-LIKE PROTEIN KINASE PERK4"/>
    <property type="match status" value="1"/>
</dbReference>
<organism evidence="10 11">
    <name type="scientific">Funneliformis geosporum</name>
    <dbReference type="NCBI Taxonomy" id="1117311"/>
    <lineage>
        <taxon>Eukaryota</taxon>
        <taxon>Fungi</taxon>
        <taxon>Fungi incertae sedis</taxon>
        <taxon>Mucoromycota</taxon>
        <taxon>Glomeromycotina</taxon>
        <taxon>Glomeromycetes</taxon>
        <taxon>Glomerales</taxon>
        <taxon>Glomeraceae</taxon>
        <taxon>Funneliformis</taxon>
    </lineage>
</organism>
<keyword evidence="5" id="KW-0547">Nucleotide-binding</keyword>
<keyword evidence="11" id="KW-1185">Reference proteome</keyword>
<dbReference type="OrthoDB" id="2914378at2759"/>
<proteinExistence type="predicted"/>
<evidence type="ECO:0000256" key="6">
    <source>
        <dbReference type="ARBA" id="ARBA00022840"/>
    </source>
</evidence>
<keyword evidence="6" id="KW-0067">ATP-binding</keyword>
<dbReference type="EMBL" id="CAMKVN010000125">
    <property type="protein sequence ID" value="CAI2163994.1"/>
    <property type="molecule type" value="Genomic_DNA"/>
</dbReference>
<evidence type="ECO:0000256" key="2">
    <source>
        <dbReference type="ARBA" id="ARBA00004308"/>
    </source>
</evidence>
<reference evidence="10" key="1">
    <citation type="submission" date="2022-08" db="EMBL/GenBank/DDBJ databases">
        <authorList>
            <person name="Kallberg Y."/>
            <person name="Tangrot J."/>
            <person name="Rosling A."/>
        </authorList>
    </citation>
    <scope>NUCLEOTIDE SEQUENCE</scope>
    <source>
        <strain evidence="10">Wild A</strain>
    </source>
</reference>
<evidence type="ECO:0000259" key="9">
    <source>
        <dbReference type="PROSITE" id="PS50011"/>
    </source>
</evidence>